<gene>
    <name evidence="2" type="ORF">TSUD_296810</name>
</gene>
<protein>
    <recommendedName>
        <fullName evidence="1">Reverse transcriptase zinc-binding domain-containing protein</fullName>
    </recommendedName>
</protein>
<evidence type="ECO:0000313" key="2">
    <source>
        <dbReference type="EMBL" id="GAU46902.1"/>
    </source>
</evidence>
<dbReference type="Pfam" id="PF13966">
    <property type="entry name" value="zf-RVT"/>
    <property type="match status" value="1"/>
</dbReference>
<proteinExistence type="predicted"/>
<dbReference type="AlphaFoldDB" id="A0A2Z6PC93"/>
<reference evidence="3" key="1">
    <citation type="journal article" date="2017" name="Front. Plant Sci.">
        <title>Climate Clever Clovers: New Paradigm to Reduce the Environmental Footprint of Ruminants by Breeding Low Methanogenic Forages Utilizing Haplotype Variation.</title>
        <authorList>
            <person name="Kaur P."/>
            <person name="Appels R."/>
            <person name="Bayer P.E."/>
            <person name="Keeble-Gagnere G."/>
            <person name="Wang J."/>
            <person name="Hirakawa H."/>
            <person name="Shirasawa K."/>
            <person name="Vercoe P."/>
            <person name="Stefanova K."/>
            <person name="Durmic Z."/>
            <person name="Nichols P."/>
            <person name="Revell C."/>
            <person name="Isobe S.N."/>
            <person name="Edwards D."/>
            <person name="Erskine W."/>
        </authorList>
    </citation>
    <scope>NUCLEOTIDE SEQUENCE [LARGE SCALE GENOMIC DNA]</scope>
    <source>
        <strain evidence="3">cv. Daliak</strain>
    </source>
</reference>
<dbReference type="PANTHER" id="PTHR33116:SF78">
    <property type="entry name" value="OS12G0587133 PROTEIN"/>
    <property type="match status" value="1"/>
</dbReference>
<evidence type="ECO:0000259" key="1">
    <source>
        <dbReference type="Pfam" id="PF13966"/>
    </source>
</evidence>
<organism evidence="2 3">
    <name type="scientific">Trifolium subterraneum</name>
    <name type="common">Subterranean clover</name>
    <dbReference type="NCBI Taxonomy" id="3900"/>
    <lineage>
        <taxon>Eukaryota</taxon>
        <taxon>Viridiplantae</taxon>
        <taxon>Streptophyta</taxon>
        <taxon>Embryophyta</taxon>
        <taxon>Tracheophyta</taxon>
        <taxon>Spermatophyta</taxon>
        <taxon>Magnoliopsida</taxon>
        <taxon>eudicotyledons</taxon>
        <taxon>Gunneridae</taxon>
        <taxon>Pentapetalae</taxon>
        <taxon>rosids</taxon>
        <taxon>fabids</taxon>
        <taxon>Fabales</taxon>
        <taxon>Fabaceae</taxon>
        <taxon>Papilionoideae</taxon>
        <taxon>50 kb inversion clade</taxon>
        <taxon>NPAAA clade</taxon>
        <taxon>Hologalegina</taxon>
        <taxon>IRL clade</taxon>
        <taxon>Trifolieae</taxon>
        <taxon>Trifolium</taxon>
    </lineage>
</organism>
<name>A0A2Z6PC93_TRISU</name>
<dbReference type="PANTHER" id="PTHR33116">
    <property type="entry name" value="REVERSE TRANSCRIPTASE ZINC-BINDING DOMAIN-CONTAINING PROTEIN-RELATED-RELATED"/>
    <property type="match status" value="1"/>
</dbReference>
<evidence type="ECO:0000313" key="3">
    <source>
        <dbReference type="Proteomes" id="UP000242715"/>
    </source>
</evidence>
<keyword evidence="3" id="KW-1185">Reference proteome</keyword>
<dbReference type="OrthoDB" id="1080235at2759"/>
<dbReference type="Proteomes" id="UP000242715">
    <property type="component" value="Unassembled WGS sequence"/>
</dbReference>
<accession>A0A2Z6PC93</accession>
<dbReference type="EMBL" id="DF974262">
    <property type="protein sequence ID" value="GAU46902.1"/>
    <property type="molecule type" value="Genomic_DNA"/>
</dbReference>
<feature type="domain" description="Reverse transcriptase zinc-binding" evidence="1">
    <location>
        <begin position="26"/>
        <end position="79"/>
    </location>
</feature>
<dbReference type="InterPro" id="IPR026960">
    <property type="entry name" value="RVT-Znf"/>
</dbReference>
<sequence length="299" mass="33920">MILGLVLLGMMVNTRLRRGIASLAKISFRSWRQRLPARDNLSRRGVPGLMKNSSCVWCPEERETEMHLFGSCRVALEVWAEIYKWIGIQSVHSSDLCSSFESFGFPFNICKKRRKGLCLIWHTVIWSLWKARNACIFDGKELSIHHLVETNKHVSLKWLIARDLSKQPPPRRHVTLSEETKAGKSFRAALVGGPVGGAAGVKSTVLKVPINESLCKELQSSVVGILRREKDVGRIQTTLFIEGFSSVLVTHMGGNMALLRSSVEGDVDRMLRRKKETLEYYFRELKPWNPGLFATNREV</sequence>